<keyword evidence="1" id="KW-0812">Transmembrane</keyword>
<keyword evidence="1" id="KW-0472">Membrane</keyword>
<dbReference type="EMBL" id="CP060788">
    <property type="protein sequence ID" value="QNP54528.1"/>
    <property type="molecule type" value="Genomic_DNA"/>
</dbReference>
<evidence type="ECO:0000256" key="2">
    <source>
        <dbReference type="SAM" id="SignalP"/>
    </source>
</evidence>
<geneLocation type="plasmid" evidence="3 4">
    <name>p_unnamed4</name>
</geneLocation>
<dbReference type="KEGG" id="hqi:H9L05_22725"/>
<feature type="chain" id="PRO_5028831502" description="Tissue inhibitor of metalloproteinase" evidence="2">
    <location>
        <begin position="20"/>
        <end position="211"/>
    </location>
</feature>
<proteinExistence type="predicted"/>
<evidence type="ECO:0008006" key="5">
    <source>
        <dbReference type="Google" id="ProtNLM"/>
    </source>
</evidence>
<organism evidence="3 4">
    <name type="scientific">Hymenobacter qilianensis</name>
    <dbReference type="NCBI Taxonomy" id="1385715"/>
    <lineage>
        <taxon>Bacteria</taxon>
        <taxon>Pseudomonadati</taxon>
        <taxon>Bacteroidota</taxon>
        <taxon>Cytophagia</taxon>
        <taxon>Cytophagales</taxon>
        <taxon>Hymenobacteraceae</taxon>
        <taxon>Hymenobacter</taxon>
    </lineage>
</organism>
<feature type="signal peptide" evidence="2">
    <location>
        <begin position="1"/>
        <end position="19"/>
    </location>
</feature>
<evidence type="ECO:0000256" key="1">
    <source>
        <dbReference type="SAM" id="Phobius"/>
    </source>
</evidence>
<evidence type="ECO:0000313" key="4">
    <source>
        <dbReference type="Proteomes" id="UP000516093"/>
    </source>
</evidence>
<keyword evidence="1" id="KW-1133">Transmembrane helix</keyword>
<gene>
    <name evidence="3" type="ORF">H9L05_22725</name>
</gene>
<name>A0A7H0H1W2_9BACT</name>
<evidence type="ECO:0000313" key="3">
    <source>
        <dbReference type="EMBL" id="QNP54528.1"/>
    </source>
</evidence>
<keyword evidence="3" id="KW-0614">Plasmid</keyword>
<dbReference type="RefSeq" id="WP_187734687.1">
    <property type="nucleotide sequence ID" value="NZ_BMFN01000008.1"/>
</dbReference>
<accession>A0A7H0H1W2</accession>
<keyword evidence="2" id="KW-0732">Signal</keyword>
<reference evidence="3 4" key="1">
    <citation type="submission" date="2020-08" db="EMBL/GenBank/DDBJ databases">
        <title>Genome sequence of Hymenobacter qilianensis JCM 19763T.</title>
        <authorList>
            <person name="Hyun D.-W."/>
            <person name="Bae J.-W."/>
        </authorList>
    </citation>
    <scope>NUCLEOTIDE SEQUENCE [LARGE SCALE GENOMIC DNA]</scope>
    <source>
        <strain evidence="3 4">JCM 19763</strain>
        <plasmid evidence="3 4">p_unnamed4</plasmid>
    </source>
</reference>
<feature type="transmembrane region" description="Helical" evidence="1">
    <location>
        <begin position="183"/>
        <end position="201"/>
    </location>
</feature>
<dbReference type="Proteomes" id="UP000516093">
    <property type="component" value="Plasmid p_unnamed4"/>
</dbReference>
<keyword evidence="4" id="KW-1185">Reference proteome</keyword>
<dbReference type="AlphaFoldDB" id="A0A7H0H1W2"/>
<sequence length="211" mass="23657">MLGKFFLLLLLVASFPAQACECRKSRTSWTYALMQEKLGQTPHVFLGRVFAVTDTTFQVQVLEELKGQLPRPLLQGRYDQYSSCGILVREGVWIFYSRLDAAGNLLELSACTFSGNLTEPYLLLPPPDPRVIPDSLAREQLYQAQLAEQRALFVQQWLTEYAILVAYRRQHPPAAAPTPASTWVPYLALGVALLALLIVLFNQKGQLTDKG</sequence>
<protein>
    <recommendedName>
        <fullName evidence="5">Tissue inhibitor of metalloproteinase</fullName>
    </recommendedName>
</protein>